<reference evidence="1" key="1">
    <citation type="journal article" date="2020" name="Nature">
        <title>Giant virus diversity and host interactions through global metagenomics.</title>
        <authorList>
            <person name="Schulz F."/>
            <person name="Roux S."/>
            <person name="Paez-Espino D."/>
            <person name="Jungbluth S."/>
            <person name="Walsh D.A."/>
            <person name="Denef V.J."/>
            <person name="McMahon K.D."/>
            <person name="Konstantinidis K.T."/>
            <person name="Eloe-Fadrosh E.A."/>
            <person name="Kyrpides N.C."/>
            <person name="Woyke T."/>
        </authorList>
    </citation>
    <scope>NUCLEOTIDE SEQUENCE</scope>
    <source>
        <strain evidence="1">GVMAG-S-1101171-111</strain>
    </source>
</reference>
<evidence type="ECO:0000313" key="1">
    <source>
        <dbReference type="EMBL" id="QHS82665.1"/>
    </source>
</evidence>
<accession>A0A6C0ATV2</accession>
<sequence>MSQSDYLKYKRVATILKIDNNTSKQPRVFACQDYTNFKEFTLENTIINTDVRYNNLTPSGDVHIFGMNKSVTNCPTFPVCKNTNLRTNRLANSTVYFTPRPQPITIKEFNEGTNMKTHCKCGVNAVHSKKYNCQCAVGRFGIVR</sequence>
<dbReference type="EMBL" id="MN740804">
    <property type="protein sequence ID" value="QHS82665.1"/>
    <property type="molecule type" value="Genomic_DNA"/>
</dbReference>
<name>A0A6C0ATV2_9ZZZZ</name>
<proteinExistence type="predicted"/>
<protein>
    <submittedName>
        <fullName evidence="1">Uncharacterized protein</fullName>
    </submittedName>
</protein>
<dbReference type="AlphaFoldDB" id="A0A6C0ATV2"/>
<organism evidence="1">
    <name type="scientific">viral metagenome</name>
    <dbReference type="NCBI Taxonomy" id="1070528"/>
    <lineage>
        <taxon>unclassified sequences</taxon>
        <taxon>metagenomes</taxon>
        <taxon>organismal metagenomes</taxon>
    </lineage>
</organism>